<evidence type="ECO:0000313" key="6">
    <source>
        <dbReference type="Proteomes" id="UP000274922"/>
    </source>
</evidence>
<dbReference type="STRING" id="1555241.A0A4P9XCU9"/>
<feature type="repeat" description="WD" evidence="4">
    <location>
        <begin position="54"/>
        <end position="95"/>
    </location>
</feature>
<dbReference type="PANTHER" id="PTHR19856">
    <property type="entry name" value="WD-REPEATCONTAINING PROTEIN WDR1"/>
    <property type="match status" value="1"/>
</dbReference>
<keyword evidence="2" id="KW-0677">Repeat</keyword>
<dbReference type="PROSITE" id="PS50294">
    <property type="entry name" value="WD_REPEATS_REGION"/>
    <property type="match status" value="5"/>
</dbReference>
<dbReference type="PRINTS" id="PR00320">
    <property type="entry name" value="GPROTEINBRPT"/>
</dbReference>
<dbReference type="PROSITE" id="PS50082">
    <property type="entry name" value="WD_REPEATS_2"/>
    <property type="match status" value="5"/>
</dbReference>
<dbReference type="SMART" id="SM00320">
    <property type="entry name" value="WD40"/>
    <property type="match status" value="10"/>
</dbReference>
<dbReference type="InterPro" id="IPR015943">
    <property type="entry name" value="WD40/YVTN_repeat-like_dom_sf"/>
</dbReference>
<comment type="similarity">
    <text evidence="3">Belongs to the WD repeat AIP1 family.</text>
</comment>
<evidence type="ECO:0000313" key="5">
    <source>
        <dbReference type="EMBL" id="RKP03286.1"/>
    </source>
</evidence>
<gene>
    <name evidence="5" type="ORF">CXG81DRAFT_17140</name>
</gene>
<dbReference type="FunFam" id="2.130.10.10:FF:000167">
    <property type="entry name" value="Actin-interacting protein 1"/>
    <property type="match status" value="1"/>
</dbReference>
<dbReference type="FunFam" id="2.130.10.10:FF:000102">
    <property type="entry name" value="Actin-interacting protein 1"/>
    <property type="match status" value="1"/>
</dbReference>
<dbReference type="Gene3D" id="2.130.10.10">
    <property type="entry name" value="YVTN repeat-like/Quinoprotein amine dehydrogenase"/>
    <property type="match status" value="2"/>
</dbReference>
<dbReference type="PROSITE" id="PS00678">
    <property type="entry name" value="WD_REPEATS_1"/>
    <property type="match status" value="1"/>
</dbReference>
<dbReference type="InterPro" id="IPR020472">
    <property type="entry name" value="WD40_PAC1"/>
</dbReference>
<feature type="repeat" description="WD" evidence="4">
    <location>
        <begin position="232"/>
        <end position="273"/>
    </location>
</feature>
<evidence type="ECO:0000256" key="1">
    <source>
        <dbReference type="ARBA" id="ARBA00022574"/>
    </source>
</evidence>
<dbReference type="OrthoDB" id="2306at2759"/>
<keyword evidence="6" id="KW-1185">Reference proteome</keyword>
<keyword evidence="1 4" id="KW-0853">WD repeat</keyword>
<dbReference type="PANTHER" id="PTHR19856:SF0">
    <property type="entry name" value="WD REPEAT-CONTAINING PROTEIN 1"/>
    <property type="match status" value="1"/>
</dbReference>
<evidence type="ECO:0000256" key="4">
    <source>
        <dbReference type="PROSITE-ProRule" id="PRU00221"/>
    </source>
</evidence>
<dbReference type="GO" id="GO:0030864">
    <property type="term" value="C:cortical actin cytoskeleton"/>
    <property type="evidence" value="ECO:0007669"/>
    <property type="project" value="TreeGrafter"/>
</dbReference>
<protein>
    <submittedName>
        <fullName evidence="5">Uncharacterized protein</fullName>
    </submittedName>
</protein>
<accession>A0A4P9XCU9</accession>
<dbReference type="Proteomes" id="UP000274922">
    <property type="component" value="Unassembled WGS sequence"/>
</dbReference>
<feature type="repeat" description="WD" evidence="4">
    <location>
        <begin position="589"/>
        <end position="623"/>
    </location>
</feature>
<dbReference type="GO" id="GO:0051015">
    <property type="term" value="F:actin filament binding"/>
    <property type="evidence" value="ECO:0007669"/>
    <property type="project" value="TreeGrafter"/>
</dbReference>
<dbReference type="InterPro" id="IPR019775">
    <property type="entry name" value="WD40_repeat_CS"/>
</dbReference>
<reference evidence="6" key="1">
    <citation type="journal article" date="2018" name="Nat. Microbiol.">
        <title>Leveraging single-cell genomics to expand the fungal tree of life.</title>
        <authorList>
            <person name="Ahrendt S.R."/>
            <person name="Quandt C.A."/>
            <person name="Ciobanu D."/>
            <person name="Clum A."/>
            <person name="Salamov A."/>
            <person name="Andreopoulos B."/>
            <person name="Cheng J.F."/>
            <person name="Woyke T."/>
            <person name="Pelin A."/>
            <person name="Henrissat B."/>
            <person name="Reynolds N.K."/>
            <person name="Benny G.L."/>
            <person name="Smith M.E."/>
            <person name="James T.Y."/>
            <person name="Grigoriev I.V."/>
        </authorList>
    </citation>
    <scope>NUCLEOTIDE SEQUENCE [LARGE SCALE GENOMIC DNA]</scope>
    <source>
        <strain evidence="6">ATCC 52028</strain>
    </source>
</reference>
<evidence type="ECO:0000256" key="3">
    <source>
        <dbReference type="ARBA" id="ARBA00038366"/>
    </source>
</evidence>
<dbReference type="SUPFAM" id="SSF50978">
    <property type="entry name" value="WD40 repeat-like"/>
    <property type="match status" value="2"/>
</dbReference>
<dbReference type="GO" id="GO:0030042">
    <property type="term" value="P:actin filament depolymerization"/>
    <property type="evidence" value="ECO:0007669"/>
    <property type="project" value="TreeGrafter"/>
</dbReference>
<feature type="repeat" description="WD" evidence="4">
    <location>
        <begin position="186"/>
        <end position="227"/>
    </location>
</feature>
<sequence length="623" mass="65618">MSSKLQSVYAPNPSTTRGHAVHLGGDPKGANMLYTNGRSVVIRNLDDPSKAHVYSQHAAAATVARYAPSGYYIASGDVAGNIRIWDTTNLEETILKTETRAFNGRINDLAWDFESKRLIAVGEGRERFGHAFLFDSASSVGEITGHAKVCNAVSIRPGRPLRAVTASDDLSVNFYHGVPFKFNKSLTDHTRFVQCVRYNPDGSRFVSTGMDGKLFLYDGTSGDKLAELSTADNAHTGGIFSASWSPDGQFLLTGSADNTAKIWDVAATAVVNTFSFGDQQQQPEFQQVGTLWQGAHLVALSGNGDFNYLDRATNQPSRTVVGHTRGITALTATGPAAGATQATLWSASYDGRVCAWDNHGVAHVVTGTGHAGTQVVGLAADVHAGTLQSVGMDNMLLQTATTGDAAQARYDAGAQQALTGVPVRLAAAHGLTAVVTSQDVVQLRGNSVNATLRPPFAPTAVALNADASLLAIGGKDTKTRVYAWTPTTSALPPQPLLTLEANRGEVTCIAFAPGAAQGDGRVAVADAQRQVLVYGLASGAVEISQWVFHAARVNSIAWSPSGAHAVSGSLDTNVEVWSVATPMKHVCIKNAHTEGVSDALFLDENTVVSAGADGLIKTWQITY</sequence>
<proteinExistence type="inferred from homology"/>
<name>A0A4P9XCU9_9FUNG</name>
<feature type="repeat" description="WD" evidence="4">
    <location>
        <begin position="549"/>
        <end position="581"/>
    </location>
</feature>
<dbReference type="AlphaFoldDB" id="A0A4P9XCU9"/>
<dbReference type="EMBL" id="ML014125">
    <property type="protein sequence ID" value="RKP03286.1"/>
    <property type="molecule type" value="Genomic_DNA"/>
</dbReference>
<dbReference type="InterPro" id="IPR036322">
    <property type="entry name" value="WD40_repeat_dom_sf"/>
</dbReference>
<evidence type="ECO:0000256" key="2">
    <source>
        <dbReference type="ARBA" id="ARBA00022737"/>
    </source>
</evidence>
<organism evidence="5 6">
    <name type="scientific">Caulochytrium protostelioides</name>
    <dbReference type="NCBI Taxonomy" id="1555241"/>
    <lineage>
        <taxon>Eukaryota</taxon>
        <taxon>Fungi</taxon>
        <taxon>Fungi incertae sedis</taxon>
        <taxon>Chytridiomycota</taxon>
        <taxon>Chytridiomycota incertae sedis</taxon>
        <taxon>Chytridiomycetes</taxon>
        <taxon>Caulochytriales</taxon>
        <taxon>Caulochytriaceae</taxon>
        <taxon>Caulochytrium</taxon>
    </lineage>
</organism>
<dbReference type="InterPro" id="IPR001680">
    <property type="entry name" value="WD40_rpt"/>
</dbReference>
<dbReference type="Pfam" id="PF00400">
    <property type="entry name" value="WD40"/>
    <property type="match status" value="5"/>
</dbReference>